<dbReference type="InterPro" id="IPR036388">
    <property type="entry name" value="WH-like_DNA-bd_sf"/>
</dbReference>
<dbReference type="InterPro" id="IPR005650">
    <property type="entry name" value="BlaI_family"/>
</dbReference>
<evidence type="ECO:0000256" key="3">
    <source>
        <dbReference type="ARBA" id="ARBA00023125"/>
    </source>
</evidence>
<sequence>MSRRVSKHPTELELEILRVLWQSGPLTGQAIRAALEPERLLTYQSVMTVLGIMEEKRYVTRKKSDGRYEYRARVSKSATAKRMMRDLVDRLFDGSAASAMINLLESSDLSDEELKELREEVNRPQNKGNR</sequence>
<gene>
    <name evidence="6" type="primary">mecI</name>
    <name evidence="6" type="ORF">Mal15_44820</name>
</gene>
<organism evidence="6 7">
    <name type="scientific">Stieleria maiorica</name>
    <dbReference type="NCBI Taxonomy" id="2795974"/>
    <lineage>
        <taxon>Bacteria</taxon>
        <taxon>Pseudomonadati</taxon>
        <taxon>Planctomycetota</taxon>
        <taxon>Planctomycetia</taxon>
        <taxon>Pirellulales</taxon>
        <taxon>Pirellulaceae</taxon>
        <taxon>Stieleria</taxon>
    </lineage>
</organism>
<dbReference type="AlphaFoldDB" id="A0A5B9MGL1"/>
<keyword evidence="2" id="KW-0805">Transcription regulation</keyword>
<evidence type="ECO:0000256" key="5">
    <source>
        <dbReference type="SAM" id="MobiDB-lite"/>
    </source>
</evidence>
<keyword evidence="4" id="KW-0804">Transcription</keyword>
<dbReference type="Proteomes" id="UP000321353">
    <property type="component" value="Chromosome"/>
</dbReference>
<evidence type="ECO:0000256" key="4">
    <source>
        <dbReference type="ARBA" id="ARBA00023163"/>
    </source>
</evidence>
<dbReference type="PIRSF" id="PIRSF019455">
    <property type="entry name" value="CopR_AtkY"/>
    <property type="match status" value="1"/>
</dbReference>
<dbReference type="SUPFAM" id="SSF46785">
    <property type="entry name" value="Winged helix' DNA-binding domain"/>
    <property type="match status" value="1"/>
</dbReference>
<dbReference type="EMBL" id="CP036264">
    <property type="protein sequence ID" value="QEG00412.1"/>
    <property type="molecule type" value="Genomic_DNA"/>
</dbReference>
<dbReference type="Gene3D" id="1.10.10.10">
    <property type="entry name" value="Winged helix-like DNA-binding domain superfamily/Winged helix DNA-binding domain"/>
    <property type="match status" value="1"/>
</dbReference>
<dbReference type="InterPro" id="IPR036390">
    <property type="entry name" value="WH_DNA-bd_sf"/>
</dbReference>
<evidence type="ECO:0000256" key="1">
    <source>
        <dbReference type="ARBA" id="ARBA00011046"/>
    </source>
</evidence>
<keyword evidence="7" id="KW-1185">Reference proteome</keyword>
<feature type="region of interest" description="Disordered" evidence="5">
    <location>
        <begin position="110"/>
        <end position="130"/>
    </location>
</feature>
<dbReference type="GO" id="GO:0045892">
    <property type="term" value="P:negative regulation of DNA-templated transcription"/>
    <property type="evidence" value="ECO:0007669"/>
    <property type="project" value="InterPro"/>
</dbReference>
<evidence type="ECO:0000313" key="6">
    <source>
        <dbReference type="EMBL" id="QEG00412.1"/>
    </source>
</evidence>
<name>A0A5B9MGL1_9BACT</name>
<keyword evidence="3" id="KW-0238">DNA-binding</keyword>
<evidence type="ECO:0000256" key="2">
    <source>
        <dbReference type="ARBA" id="ARBA00023015"/>
    </source>
</evidence>
<dbReference type="GO" id="GO:0003677">
    <property type="term" value="F:DNA binding"/>
    <property type="evidence" value="ECO:0007669"/>
    <property type="project" value="UniProtKB-KW"/>
</dbReference>
<dbReference type="Gene3D" id="1.10.4040.10">
    <property type="entry name" value="Penicillinase repressor domain"/>
    <property type="match status" value="1"/>
</dbReference>
<reference evidence="6 7" key="1">
    <citation type="submission" date="2019-02" db="EMBL/GenBank/DDBJ databases">
        <title>Planctomycetal bacteria perform biofilm scaping via a novel small molecule.</title>
        <authorList>
            <person name="Jeske O."/>
            <person name="Boedeker C."/>
            <person name="Wiegand S."/>
            <person name="Breitling P."/>
            <person name="Kallscheuer N."/>
            <person name="Jogler M."/>
            <person name="Rohde M."/>
            <person name="Petersen J."/>
            <person name="Medema M.H."/>
            <person name="Surup F."/>
            <person name="Jogler C."/>
        </authorList>
    </citation>
    <scope>NUCLEOTIDE SEQUENCE [LARGE SCALE GENOMIC DNA]</scope>
    <source>
        <strain evidence="6 7">Mal15</strain>
    </source>
</reference>
<evidence type="ECO:0000313" key="7">
    <source>
        <dbReference type="Proteomes" id="UP000321353"/>
    </source>
</evidence>
<comment type="similarity">
    <text evidence="1">Belongs to the BlaI transcriptional regulatory family.</text>
</comment>
<proteinExistence type="inferred from homology"/>
<accession>A0A5B9MGL1</accession>
<dbReference type="RefSeq" id="WP_147869659.1">
    <property type="nucleotide sequence ID" value="NZ_CP036264.1"/>
</dbReference>
<dbReference type="KEGG" id="smam:Mal15_44820"/>
<dbReference type="Pfam" id="PF03965">
    <property type="entry name" value="Penicillinase_R"/>
    <property type="match status" value="1"/>
</dbReference>
<protein>
    <submittedName>
        <fullName evidence="6">Methicillin resistance regulatory protein MecI</fullName>
    </submittedName>
</protein>